<dbReference type="Proteomes" id="UP000886069">
    <property type="component" value="Unassembled WGS sequence"/>
</dbReference>
<name>A0A7V2AVS3_UNCEI</name>
<dbReference type="EMBL" id="DSEC01000491">
    <property type="protein sequence ID" value="HER44171.1"/>
    <property type="molecule type" value="Genomic_DNA"/>
</dbReference>
<dbReference type="AlphaFoldDB" id="A0A7V2AVS3"/>
<reference evidence="1" key="1">
    <citation type="journal article" date="2020" name="mSystems">
        <title>Genome- and Community-Level Interaction Insights into Carbon Utilization and Element Cycling Functions of Hydrothermarchaeota in Hydrothermal Sediment.</title>
        <authorList>
            <person name="Zhou Z."/>
            <person name="Liu Y."/>
            <person name="Xu W."/>
            <person name="Pan J."/>
            <person name="Luo Z.H."/>
            <person name="Li M."/>
        </authorList>
    </citation>
    <scope>NUCLEOTIDE SEQUENCE [LARGE SCALE GENOMIC DNA]</scope>
    <source>
        <strain evidence="1">SpSt-1233</strain>
    </source>
</reference>
<dbReference type="Pfam" id="PF13596">
    <property type="entry name" value="PAS_10"/>
    <property type="match status" value="1"/>
</dbReference>
<accession>A0A7V2AVS3</accession>
<dbReference type="SUPFAM" id="SSF55785">
    <property type="entry name" value="PYP-like sensor domain (PAS domain)"/>
    <property type="match status" value="1"/>
</dbReference>
<sequence>MKGTIEGKMVECVLEALPLEITILDRDDRIIAWNEREPRLFSRGGEIMGRDVRTCHSKESNGMIDRMLSEMKAGSRDVFRFWYDHAIAGEERTEKILIEYIALRDSGGGYTGCMETVQRIGGIQGLKGERREPV</sequence>
<evidence type="ECO:0008006" key="2">
    <source>
        <dbReference type="Google" id="ProtNLM"/>
    </source>
</evidence>
<dbReference type="InterPro" id="IPR035965">
    <property type="entry name" value="PAS-like_dom_sf"/>
</dbReference>
<comment type="caution">
    <text evidence="1">The sequence shown here is derived from an EMBL/GenBank/DDBJ whole genome shotgun (WGS) entry which is preliminary data.</text>
</comment>
<protein>
    <recommendedName>
        <fullName evidence="2">PAS domain-containing protein</fullName>
    </recommendedName>
</protein>
<evidence type="ECO:0000313" key="1">
    <source>
        <dbReference type="EMBL" id="HER44171.1"/>
    </source>
</evidence>
<proteinExistence type="predicted"/>
<organism evidence="1">
    <name type="scientific">Eiseniibacteriota bacterium</name>
    <dbReference type="NCBI Taxonomy" id="2212470"/>
    <lineage>
        <taxon>Bacteria</taxon>
        <taxon>Candidatus Eiseniibacteriota</taxon>
    </lineage>
</organism>
<dbReference type="Gene3D" id="3.30.450.20">
    <property type="entry name" value="PAS domain"/>
    <property type="match status" value="1"/>
</dbReference>
<gene>
    <name evidence="1" type="ORF">ENO08_06900</name>
</gene>